<proteinExistence type="predicted"/>
<dbReference type="EMBL" id="SDMP01000007">
    <property type="protein sequence ID" value="RYR49961.1"/>
    <property type="molecule type" value="Genomic_DNA"/>
</dbReference>
<gene>
    <name evidence="3" type="ORF">Ahy_A07g036487</name>
</gene>
<evidence type="ECO:0000313" key="3">
    <source>
        <dbReference type="EMBL" id="RYR49961.1"/>
    </source>
</evidence>
<dbReference type="AlphaFoldDB" id="A0A445CGA5"/>
<name>A0A445CGA5_ARAHY</name>
<feature type="region of interest" description="Disordered" evidence="1">
    <location>
        <begin position="225"/>
        <end position="244"/>
    </location>
</feature>
<feature type="compositionally biased region" description="Basic and acidic residues" evidence="1">
    <location>
        <begin position="196"/>
        <end position="208"/>
    </location>
</feature>
<dbReference type="PANTHER" id="PTHR31286">
    <property type="entry name" value="GLYCINE-RICH CELL WALL STRUCTURAL PROTEIN 1.8-LIKE"/>
    <property type="match status" value="1"/>
</dbReference>
<feature type="domain" description="DUF4283" evidence="2">
    <location>
        <begin position="35"/>
        <end position="112"/>
    </location>
</feature>
<feature type="region of interest" description="Disordered" evidence="1">
    <location>
        <begin position="181"/>
        <end position="210"/>
    </location>
</feature>
<dbReference type="PANTHER" id="PTHR31286:SF178">
    <property type="entry name" value="DUF4283 DOMAIN-CONTAINING PROTEIN"/>
    <property type="match status" value="1"/>
</dbReference>
<dbReference type="STRING" id="3818.A0A445CGA5"/>
<comment type="caution">
    <text evidence="3">The sequence shown here is derived from an EMBL/GenBank/DDBJ whole genome shotgun (WGS) entry which is preliminary data.</text>
</comment>
<sequence length="422" mass="49058">MAASVAFQGLEGALEVLEEDQIIQFGEEDIKEGLEKCTRSLVGRLMADRKFSAGTLEAALLAIWRQPVGFKILDHGGNVFQLFFEKEIEMIRIENGAPWLFKNYILNLKRWKGEDSIVETEFLKVPIWIQLWGLPEHCKTKELGRKLGRVMGEVMDVDLFILRGKEEQIVKVQIGAKQFGRRVSSQKENQNPHSDQQSEKKNQRDRKPTPLNLIKSFASLSINEANTRKGVEDDEVESRTQKEKRRILGLADQPVQEKQYNSEKQIQPNEIQILNHSHNHPIWVSELLLPDQNWNQELITSTFTQKVAQAIMNTSIRTTEDIVTWSKEKNECYSCPESENAWKIASLPWTNQETETWRWWLWLQEQLKERRQMQKETHLAAILTWQIWKMRNLKIFEAKVISPQEVVAIARSGTLEAVTHLH</sequence>
<dbReference type="InterPro" id="IPR025558">
    <property type="entry name" value="DUF4283"/>
</dbReference>
<reference evidence="3 4" key="1">
    <citation type="submission" date="2019-01" db="EMBL/GenBank/DDBJ databases">
        <title>Sequencing of cultivated peanut Arachis hypogaea provides insights into genome evolution and oil improvement.</title>
        <authorList>
            <person name="Chen X."/>
        </authorList>
    </citation>
    <scope>NUCLEOTIDE SEQUENCE [LARGE SCALE GENOMIC DNA]</scope>
    <source>
        <strain evidence="4">cv. Fuhuasheng</strain>
        <tissue evidence="3">Leaves</tissue>
    </source>
</reference>
<evidence type="ECO:0000313" key="4">
    <source>
        <dbReference type="Proteomes" id="UP000289738"/>
    </source>
</evidence>
<organism evidence="3 4">
    <name type="scientific">Arachis hypogaea</name>
    <name type="common">Peanut</name>
    <dbReference type="NCBI Taxonomy" id="3818"/>
    <lineage>
        <taxon>Eukaryota</taxon>
        <taxon>Viridiplantae</taxon>
        <taxon>Streptophyta</taxon>
        <taxon>Embryophyta</taxon>
        <taxon>Tracheophyta</taxon>
        <taxon>Spermatophyta</taxon>
        <taxon>Magnoliopsida</taxon>
        <taxon>eudicotyledons</taxon>
        <taxon>Gunneridae</taxon>
        <taxon>Pentapetalae</taxon>
        <taxon>rosids</taxon>
        <taxon>fabids</taxon>
        <taxon>Fabales</taxon>
        <taxon>Fabaceae</taxon>
        <taxon>Papilionoideae</taxon>
        <taxon>50 kb inversion clade</taxon>
        <taxon>dalbergioids sensu lato</taxon>
        <taxon>Dalbergieae</taxon>
        <taxon>Pterocarpus clade</taxon>
        <taxon>Arachis</taxon>
    </lineage>
</organism>
<protein>
    <recommendedName>
        <fullName evidence="2">DUF4283 domain-containing protein</fullName>
    </recommendedName>
</protein>
<keyword evidence="4" id="KW-1185">Reference proteome</keyword>
<evidence type="ECO:0000256" key="1">
    <source>
        <dbReference type="SAM" id="MobiDB-lite"/>
    </source>
</evidence>
<dbReference type="Proteomes" id="UP000289738">
    <property type="component" value="Chromosome A07"/>
</dbReference>
<evidence type="ECO:0000259" key="2">
    <source>
        <dbReference type="Pfam" id="PF14111"/>
    </source>
</evidence>
<dbReference type="InterPro" id="IPR040256">
    <property type="entry name" value="At4g02000-like"/>
</dbReference>
<accession>A0A445CGA5</accession>
<dbReference type="Pfam" id="PF14111">
    <property type="entry name" value="DUF4283"/>
    <property type="match status" value="1"/>
</dbReference>
<feature type="compositionally biased region" description="Basic and acidic residues" evidence="1">
    <location>
        <begin position="226"/>
        <end position="241"/>
    </location>
</feature>
<feature type="compositionally biased region" description="Polar residues" evidence="1">
    <location>
        <begin position="186"/>
        <end position="195"/>
    </location>
</feature>